<dbReference type="EMBL" id="KZ084120">
    <property type="protein sequence ID" value="OSD00291.1"/>
    <property type="molecule type" value="Genomic_DNA"/>
</dbReference>
<sequence length="73" mass="8000">MQHALSTGLTSCGAPTLQFGSSPPGWPRPWSRQMQRAAAFAFAPLMTGELRPISGTLNLCMGRGLQVRRRRQC</sequence>
<reference evidence="2 3" key="1">
    <citation type="journal article" date="2015" name="Biotechnol. Biofuels">
        <title>Enhanced degradation of softwood versus hardwood by the white-rot fungus Pycnoporus coccineus.</title>
        <authorList>
            <person name="Couturier M."/>
            <person name="Navarro D."/>
            <person name="Chevret D."/>
            <person name="Henrissat B."/>
            <person name="Piumi F."/>
            <person name="Ruiz-Duenas F.J."/>
            <person name="Martinez A.T."/>
            <person name="Grigoriev I.V."/>
            <person name="Riley R."/>
            <person name="Lipzen A."/>
            <person name="Berrin J.G."/>
            <person name="Master E.R."/>
            <person name="Rosso M.N."/>
        </authorList>
    </citation>
    <scope>NUCLEOTIDE SEQUENCE [LARGE SCALE GENOMIC DNA]</scope>
    <source>
        <strain evidence="2 3">BRFM310</strain>
    </source>
</reference>
<evidence type="ECO:0000313" key="3">
    <source>
        <dbReference type="Proteomes" id="UP000193067"/>
    </source>
</evidence>
<proteinExistence type="predicted"/>
<feature type="region of interest" description="Disordered" evidence="1">
    <location>
        <begin position="1"/>
        <end position="28"/>
    </location>
</feature>
<keyword evidence="3" id="KW-1185">Reference proteome</keyword>
<accession>A0A1Y2IJ63</accession>
<dbReference type="AlphaFoldDB" id="A0A1Y2IJ63"/>
<evidence type="ECO:0000256" key="1">
    <source>
        <dbReference type="SAM" id="MobiDB-lite"/>
    </source>
</evidence>
<dbReference type="Proteomes" id="UP000193067">
    <property type="component" value="Unassembled WGS sequence"/>
</dbReference>
<organism evidence="2 3">
    <name type="scientific">Trametes coccinea (strain BRFM310)</name>
    <name type="common">Pycnoporus coccineus</name>
    <dbReference type="NCBI Taxonomy" id="1353009"/>
    <lineage>
        <taxon>Eukaryota</taxon>
        <taxon>Fungi</taxon>
        <taxon>Dikarya</taxon>
        <taxon>Basidiomycota</taxon>
        <taxon>Agaricomycotina</taxon>
        <taxon>Agaricomycetes</taxon>
        <taxon>Polyporales</taxon>
        <taxon>Polyporaceae</taxon>
        <taxon>Trametes</taxon>
    </lineage>
</organism>
<name>A0A1Y2IJ63_TRAC3</name>
<evidence type="ECO:0000313" key="2">
    <source>
        <dbReference type="EMBL" id="OSD00291.1"/>
    </source>
</evidence>
<feature type="compositionally biased region" description="Polar residues" evidence="1">
    <location>
        <begin position="1"/>
        <end position="10"/>
    </location>
</feature>
<protein>
    <submittedName>
        <fullName evidence="2">Uncharacterized protein</fullName>
    </submittedName>
</protein>
<gene>
    <name evidence="2" type="ORF">PYCCODRAFT_713440</name>
</gene>